<dbReference type="SMART" id="SM01240">
    <property type="entry name" value="IMPDH"/>
    <property type="match status" value="1"/>
</dbReference>
<accession>A0A498R5Q5</accession>
<feature type="binding site" evidence="11">
    <location>
        <position position="152"/>
    </location>
    <ligand>
        <name>Mg(2+)</name>
        <dbReference type="ChEBI" id="CHEBI:18420"/>
    </ligand>
</feature>
<dbReference type="PANTHER" id="PTHR43665:SF1">
    <property type="entry name" value="ISOPENTENYL-DIPHOSPHATE DELTA-ISOMERASE"/>
    <property type="match status" value="1"/>
</dbReference>
<feature type="binding site" evidence="11">
    <location>
        <position position="151"/>
    </location>
    <ligand>
        <name>substrate</name>
    </ligand>
</feature>
<evidence type="ECO:0000256" key="2">
    <source>
        <dbReference type="ARBA" id="ARBA00022490"/>
    </source>
</evidence>
<evidence type="ECO:0000256" key="8">
    <source>
        <dbReference type="ARBA" id="ARBA00023229"/>
    </source>
</evidence>
<dbReference type="RefSeq" id="WP_122627119.1">
    <property type="nucleotide sequence ID" value="NZ_UPPP01000061.1"/>
</dbReference>
<feature type="binding site" evidence="11">
    <location>
        <begin position="281"/>
        <end position="282"/>
    </location>
    <ligand>
        <name>FMN</name>
        <dbReference type="ChEBI" id="CHEBI:58210"/>
    </ligand>
</feature>
<dbReference type="OrthoDB" id="9795032at2"/>
<evidence type="ECO:0000256" key="11">
    <source>
        <dbReference type="HAMAP-Rule" id="MF_00354"/>
    </source>
</evidence>
<name>A0A498R5Q5_9FIRM</name>
<evidence type="ECO:0000256" key="7">
    <source>
        <dbReference type="ARBA" id="ARBA00022857"/>
    </source>
</evidence>
<dbReference type="CDD" id="cd02811">
    <property type="entry name" value="IDI-2_FMN"/>
    <property type="match status" value="1"/>
</dbReference>
<sequence length="355" mass="37928">MRQSRKLDHLKYSLTLEDGPTPNGFSDFTLVHHALPDIASNEVDLRSRCAGLPLSHPVIINAITGGAGDVTEINGMLAELARATQTAMAVGSQFAAVECPAVEESYKVVRKNNPDGIIFANIGAHATIQEARQVVAMIEADAIQVHLNVAQEMVMLEGDRDFSHYIENIAAIVAAVKVPVIVKEVGCGISKEAAEELVRAGVKTIDVGGAGGTNFMAIESARSQTGLDSELLTWGIPTAISAVEVASILPVGADFIISGGIRTPLEAVKSLALGGAAVGMATPFIKRLQSSGLKSTVHWLEDFLAGMKRYMVLVGARTIEDLRQIPVVITGYSRDWLTAREIHIEQYATREKHGL</sequence>
<keyword evidence="2 11" id="KW-0963">Cytoplasm</keyword>
<gene>
    <name evidence="11" type="primary">fni</name>
    <name evidence="13" type="ORF">LUCI_1386</name>
</gene>
<comment type="subunit">
    <text evidence="10 11">Homooctamer. Dimer of tetramers.</text>
</comment>
<dbReference type="EMBL" id="UPPP01000061">
    <property type="protein sequence ID" value="VBB06170.1"/>
    <property type="molecule type" value="Genomic_DNA"/>
</dbReference>
<dbReference type="GO" id="GO:0000287">
    <property type="term" value="F:magnesium ion binding"/>
    <property type="evidence" value="ECO:0007669"/>
    <property type="project" value="UniProtKB-UniRule"/>
</dbReference>
<dbReference type="GO" id="GO:0005737">
    <property type="term" value="C:cytoplasm"/>
    <property type="evidence" value="ECO:0007669"/>
    <property type="project" value="UniProtKB-SubCell"/>
</dbReference>
<dbReference type="HAMAP" id="MF_00354">
    <property type="entry name" value="Idi_2"/>
    <property type="match status" value="1"/>
</dbReference>
<comment type="catalytic activity">
    <reaction evidence="11">
        <text>isopentenyl diphosphate = dimethylallyl diphosphate</text>
        <dbReference type="Rhea" id="RHEA:23284"/>
        <dbReference type="ChEBI" id="CHEBI:57623"/>
        <dbReference type="ChEBI" id="CHEBI:128769"/>
        <dbReference type="EC" id="5.3.3.2"/>
    </reaction>
</comment>
<feature type="binding site" evidence="11">
    <location>
        <begin position="62"/>
        <end position="64"/>
    </location>
    <ligand>
        <name>FMN</name>
        <dbReference type="ChEBI" id="CHEBI:58210"/>
    </ligand>
</feature>
<dbReference type="InterPro" id="IPR011179">
    <property type="entry name" value="IPdP_isomerase"/>
</dbReference>
<comment type="caution">
    <text evidence="11">Lacks conserved residue(s) required for the propagation of feature annotation.</text>
</comment>
<comment type="subcellular location">
    <subcellularLocation>
        <location evidence="11">Cytoplasm</location>
    </subcellularLocation>
</comment>
<dbReference type="GO" id="GO:0010181">
    <property type="term" value="F:FMN binding"/>
    <property type="evidence" value="ECO:0007669"/>
    <property type="project" value="UniProtKB-UniRule"/>
</dbReference>
<keyword evidence="4 11" id="KW-0288">FMN</keyword>
<dbReference type="PANTHER" id="PTHR43665">
    <property type="entry name" value="ISOPENTENYL-DIPHOSPHATE DELTA-ISOMERASE"/>
    <property type="match status" value="1"/>
</dbReference>
<reference evidence="13 14" key="1">
    <citation type="submission" date="2018-06" db="EMBL/GenBank/DDBJ databases">
        <authorList>
            <person name="Strepis N."/>
        </authorList>
    </citation>
    <scope>NUCLEOTIDE SEQUENCE [LARGE SCALE GENOMIC DNA]</scope>
    <source>
        <strain evidence="13">LUCI</strain>
    </source>
</reference>
<dbReference type="AlphaFoldDB" id="A0A498R5Q5"/>
<keyword evidence="3 11" id="KW-0285">Flavoprotein</keyword>
<dbReference type="Proteomes" id="UP000277811">
    <property type="component" value="Unassembled WGS sequence"/>
</dbReference>
<feature type="binding site" evidence="11">
    <location>
        <begin position="5"/>
        <end position="6"/>
    </location>
    <ligand>
        <name>substrate</name>
    </ligand>
</feature>
<comment type="similarity">
    <text evidence="11">Belongs to the IPP isomerase type 2 family.</text>
</comment>
<keyword evidence="7 11" id="KW-0521">NADP</keyword>
<dbReference type="InterPro" id="IPR013785">
    <property type="entry name" value="Aldolase_TIM"/>
</dbReference>
<comment type="cofactor">
    <cofactor evidence="1 11">
        <name>FMN</name>
        <dbReference type="ChEBI" id="CHEBI:58210"/>
    </cofactor>
</comment>
<feature type="binding site" evidence="11">
    <location>
        <position position="183"/>
    </location>
    <ligand>
        <name>FMN</name>
        <dbReference type="ChEBI" id="CHEBI:58210"/>
    </ligand>
</feature>
<evidence type="ECO:0000256" key="10">
    <source>
        <dbReference type="ARBA" id="ARBA00025810"/>
    </source>
</evidence>
<dbReference type="Pfam" id="PF01070">
    <property type="entry name" value="FMN_dh"/>
    <property type="match status" value="1"/>
</dbReference>
<comment type="cofactor">
    <cofactor evidence="11">
        <name>NADPH</name>
        <dbReference type="ChEBI" id="CHEBI:57783"/>
    </cofactor>
</comment>
<organism evidence="13 14">
    <name type="scientific">Lucifera butyrica</name>
    <dbReference type="NCBI Taxonomy" id="1351585"/>
    <lineage>
        <taxon>Bacteria</taxon>
        <taxon>Bacillati</taxon>
        <taxon>Bacillota</taxon>
        <taxon>Negativicutes</taxon>
        <taxon>Veillonellales</taxon>
        <taxon>Veillonellaceae</taxon>
        <taxon>Lucifera</taxon>
    </lineage>
</organism>
<feature type="binding site" evidence="11">
    <location>
        <position position="213"/>
    </location>
    <ligand>
        <name>FMN</name>
        <dbReference type="ChEBI" id="CHEBI:58210"/>
    </ligand>
</feature>
<comment type="cofactor">
    <cofactor evidence="11">
        <name>Mg(2+)</name>
        <dbReference type="ChEBI" id="CHEBI:18420"/>
    </cofactor>
</comment>
<proteinExistence type="inferred from homology"/>
<evidence type="ECO:0000259" key="12">
    <source>
        <dbReference type="Pfam" id="PF01070"/>
    </source>
</evidence>
<feature type="binding site" evidence="11">
    <location>
        <position position="121"/>
    </location>
    <ligand>
        <name>FMN</name>
        <dbReference type="ChEBI" id="CHEBI:58210"/>
    </ligand>
</feature>
<dbReference type="InterPro" id="IPR000262">
    <property type="entry name" value="FMN-dep_DH"/>
</dbReference>
<keyword evidence="14" id="KW-1185">Reference proteome</keyword>
<keyword evidence="9 11" id="KW-0413">Isomerase</keyword>
<dbReference type="EC" id="5.3.3.2" evidence="11"/>
<protein>
    <recommendedName>
        <fullName evidence="11">Isopentenyl-diphosphate delta-isomerase</fullName>
        <shortName evidence="11">IPP isomerase</shortName>
        <ecNumber evidence="11">5.3.3.2</ecNumber>
    </recommendedName>
    <alternativeName>
        <fullName evidence="11">Isopentenyl diphosphate:dimethylallyl diphosphate isomerase</fullName>
    </alternativeName>
    <alternativeName>
        <fullName evidence="11">Isopentenyl pyrophosphate isomerase</fullName>
    </alternativeName>
    <alternativeName>
        <fullName evidence="11">Type 2 isopentenyl diphosphate isomerase</fullName>
        <shortName evidence="11">IDI-2</shortName>
    </alternativeName>
</protein>
<dbReference type="NCBIfam" id="TIGR02151">
    <property type="entry name" value="IPP_isom_2"/>
    <property type="match status" value="1"/>
</dbReference>
<dbReference type="PIRSF" id="PIRSF003314">
    <property type="entry name" value="IPP_isomerase"/>
    <property type="match status" value="1"/>
</dbReference>
<comment type="function">
    <text evidence="11">Involved in the biosynthesis of isoprenoids. Catalyzes the 1,3-allylic rearrangement of the homoallylic substrate isopentenyl (IPP) to its allylic isomer, dimethylallyl diphosphate (DMAPP).</text>
</comment>
<evidence type="ECO:0000313" key="13">
    <source>
        <dbReference type="EMBL" id="VBB06170.1"/>
    </source>
</evidence>
<dbReference type="SUPFAM" id="SSF51395">
    <property type="entry name" value="FMN-linked oxidoreductases"/>
    <property type="match status" value="1"/>
</dbReference>
<dbReference type="GO" id="GO:0004452">
    <property type="term" value="F:isopentenyl-diphosphate delta-isomerase activity"/>
    <property type="evidence" value="ECO:0007669"/>
    <property type="project" value="UniProtKB-UniRule"/>
</dbReference>
<feature type="domain" description="FMN-dependent dehydrogenase" evidence="12">
    <location>
        <begin position="158"/>
        <end position="324"/>
    </location>
</feature>
<keyword evidence="6 11" id="KW-0460">Magnesium</keyword>
<keyword evidence="8 11" id="KW-0414">Isoprene biosynthesis</keyword>
<dbReference type="GO" id="GO:0008299">
    <property type="term" value="P:isoprenoid biosynthetic process"/>
    <property type="evidence" value="ECO:0007669"/>
    <property type="project" value="UniProtKB-UniRule"/>
</dbReference>
<evidence type="ECO:0000256" key="4">
    <source>
        <dbReference type="ARBA" id="ARBA00022643"/>
    </source>
</evidence>
<dbReference type="GO" id="GO:0070402">
    <property type="term" value="F:NADPH binding"/>
    <property type="evidence" value="ECO:0007669"/>
    <property type="project" value="UniProtKB-UniRule"/>
</dbReference>
<evidence type="ECO:0000256" key="9">
    <source>
        <dbReference type="ARBA" id="ARBA00023235"/>
    </source>
</evidence>
<dbReference type="Gene3D" id="3.20.20.70">
    <property type="entry name" value="Aldolase class I"/>
    <property type="match status" value="1"/>
</dbReference>
<keyword evidence="5 11" id="KW-0479">Metal-binding</keyword>
<evidence type="ECO:0000313" key="14">
    <source>
        <dbReference type="Proteomes" id="UP000277811"/>
    </source>
</evidence>
<evidence type="ECO:0000256" key="6">
    <source>
        <dbReference type="ARBA" id="ARBA00022842"/>
    </source>
</evidence>
<dbReference type="GO" id="GO:0016491">
    <property type="term" value="F:oxidoreductase activity"/>
    <property type="evidence" value="ECO:0007669"/>
    <property type="project" value="InterPro"/>
</dbReference>
<feature type="binding site" evidence="11">
    <location>
        <begin position="260"/>
        <end position="262"/>
    </location>
    <ligand>
        <name>FMN</name>
        <dbReference type="ChEBI" id="CHEBI:58210"/>
    </ligand>
</feature>
<evidence type="ECO:0000256" key="5">
    <source>
        <dbReference type="ARBA" id="ARBA00022723"/>
    </source>
</evidence>
<evidence type="ECO:0000256" key="1">
    <source>
        <dbReference type="ARBA" id="ARBA00001917"/>
    </source>
</evidence>
<evidence type="ECO:0000256" key="3">
    <source>
        <dbReference type="ARBA" id="ARBA00022630"/>
    </source>
</evidence>
<feature type="binding site" evidence="11">
    <location>
        <position position="92"/>
    </location>
    <ligand>
        <name>FMN</name>
        <dbReference type="ChEBI" id="CHEBI:58210"/>
    </ligand>
</feature>